<protein>
    <submittedName>
        <fullName evidence="2">Uncharacterized protein</fullName>
    </submittedName>
</protein>
<comment type="caution">
    <text evidence="2">The sequence shown here is derived from an EMBL/GenBank/DDBJ whole genome shotgun (WGS) entry which is preliminary data.</text>
</comment>
<feature type="region of interest" description="Disordered" evidence="1">
    <location>
        <begin position="483"/>
        <end position="518"/>
    </location>
</feature>
<dbReference type="EMBL" id="CAMPGE010008150">
    <property type="protein sequence ID" value="CAI2367056.1"/>
    <property type="molecule type" value="Genomic_DNA"/>
</dbReference>
<organism evidence="2 3">
    <name type="scientific">Euplotes crassus</name>
    <dbReference type="NCBI Taxonomy" id="5936"/>
    <lineage>
        <taxon>Eukaryota</taxon>
        <taxon>Sar</taxon>
        <taxon>Alveolata</taxon>
        <taxon>Ciliophora</taxon>
        <taxon>Intramacronucleata</taxon>
        <taxon>Spirotrichea</taxon>
        <taxon>Hypotrichia</taxon>
        <taxon>Euplotida</taxon>
        <taxon>Euplotidae</taxon>
        <taxon>Moneuplotes</taxon>
    </lineage>
</organism>
<name>A0AAD1UD87_EUPCR</name>
<reference evidence="2" key="1">
    <citation type="submission" date="2023-07" db="EMBL/GenBank/DDBJ databases">
        <authorList>
            <consortium name="AG Swart"/>
            <person name="Singh M."/>
            <person name="Singh A."/>
            <person name="Seah K."/>
            <person name="Emmerich C."/>
        </authorList>
    </citation>
    <scope>NUCLEOTIDE SEQUENCE</scope>
    <source>
        <strain evidence="2">DP1</strain>
    </source>
</reference>
<sequence>MNKKEHETLAKETSLYKQIARTRLCLLKSVLTRKNNQDSFKEVDNTLSRSSSSDSLPRLLKYCKDKSGSKSFEGEEGDFKNNSIHIEPDEEYFSCDNTGASSPSQIKREGIIITNASWNLLESRLLRSWSIHNITESVKTLGKKRRAKSLSSESSNERYYTLMVKKTATLSLCDHLKENRPQQTGVMDAQMERGYDTLKLICDSIKNPEEQISITINEPEKEVERLEGYHNLELTNIVKPGPKLSFQRLEISHTSHINDVKVDQNFKDMTKRLVDLADQVTGEPSPSKRKSMKLKRKSKYKKRSDRTITWDHTNENEYFEMDQKINNISKPRKISACVHSLSEEIKSGASSIKHKEDEGYYLFSQTDEIKEDPLEGEGEACIQSLLNLNLCQSENLELERRRSEVYTVSGKDDAYSFSSQLNMKPQLSHGVKKTKKKRLRRGTVISSSILPECTESPCNFMKPVGSTKSFSPMSKKARQKSKFCPSFSDTSNTSPAGKFSSNSSTLKKKSVASPSSFAPKAQIMKMINSLQEIEKNL</sequence>
<dbReference type="AlphaFoldDB" id="A0AAD1UD87"/>
<keyword evidence="3" id="KW-1185">Reference proteome</keyword>
<dbReference type="Proteomes" id="UP001295684">
    <property type="component" value="Unassembled WGS sequence"/>
</dbReference>
<proteinExistence type="predicted"/>
<evidence type="ECO:0000313" key="2">
    <source>
        <dbReference type="EMBL" id="CAI2367056.1"/>
    </source>
</evidence>
<evidence type="ECO:0000256" key="1">
    <source>
        <dbReference type="SAM" id="MobiDB-lite"/>
    </source>
</evidence>
<feature type="compositionally biased region" description="Polar residues" evidence="1">
    <location>
        <begin position="487"/>
        <end position="505"/>
    </location>
</feature>
<accession>A0AAD1UD87</accession>
<gene>
    <name evidence="2" type="ORF">ECRASSUSDP1_LOCUS8333</name>
</gene>
<evidence type="ECO:0000313" key="3">
    <source>
        <dbReference type="Proteomes" id="UP001295684"/>
    </source>
</evidence>